<comment type="subcellular location">
    <subcellularLocation>
        <location evidence="1">Cell membrane</location>
        <topology evidence="1">Multi-pass membrane protein</topology>
    </subcellularLocation>
</comment>
<evidence type="ECO:0000313" key="13">
    <source>
        <dbReference type="EMBL" id="KZS15706.1"/>
    </source>
</evidence>
<organism evidence="13 14">
    <name type="scientific">Daphnia magna</name>
    <dbReference type="NCBI Taxonomy" id="35525"/>
    <lineage>
        <taxon>Eukaryota</taxon>
        <taxon>Metazoa</taxon>
        <taxon>Ecdysozoa</taxon>
        <taxon>Arthropoda</taxon>
        <taxon>Crustacea</taxon>
        <taxon>Branchiopoda</taxon>
        <taxon>Diplostraca</taxon>
        <taxon>Cladocera</taxon>
        <taxon>Anomopoda</taxon>
        <taxon>Daphniidae</taxon>
        <taxon>Daphnia</taxon>
    </lineage>
</organism>
<dbReference type="FunFam" id="1.20.1070.10:FF:000291">
    <property type="entry name" value="Predicted protein"/>
    <property type="match status" value="1"/>
</dbReference>
<comment type="caution">
    <text evidence="13">The sequence shown here is derived from an EMBL/GenBank/DDBJ whole genome shotgun (WGS) entry which is preliminary data.</text>
</comment>
<feature type="transmembrane region" description="Helical" evidence="11">
    <location>
        <begin position="427"/>
        <end position="445"/>
    </location>
</feature>
<dbReference type="PRINTS" id="PR01012">
    <property type="entry name" value="NRPEPTIDEYR"/>
</dbReference>
<dbReference type="InterPro" id="IPR001681">
    <property type="entry name" value="Neurokn_rcpt"/>
</dbReference>
<evidence type="ECO:0000256" key="6">
    <source>
        <dbReference type="ARBA" id="ARBA00023040"/>
    </source>
</evidence>
<evidence type="ECO:0000256" key="9">
    <source>
        <dbReference type="ARBA" id="ARBA00023224"/>
    </source>
</evidence>
<feature type="transmembrane region" description="Helical" evidence="11">
    <location>
        <begin position="279"/>
        <end position="299"/>
    </location>
</feature>
<keyword evidence="14" id="KW-1185">Reference proteome</keyword>
<dbReference type="PROSITE" id="PS00237">
    <property type="entry name" value="G_PROTEIN_RECEP_F1_1"/>
    <property type="match status" value="1"/>
</dbReference>
<dbReference type="AlphaFoldDB" id="A0A162CQ51"/>
<dbReference type="InterPro" id="IPR017452">
    <property type="entry name" value="GPCR_Rhodpsn_7TM"/>
</dbReference>
<proteinExistence type="inferred from homology"/>
<evidence type="ECO:0000256" key="4">
    <source>
        <dbReference type="ARBA" id="ARBA00022692"/>
    </source>
</evidence>
<keyword evidence="5 11" id="KW-1133">Transmembrane helix</keyword>
<dbReference type="SUPFAM" id="SSF81321">
    <property type="entry name" value="Family A G protein-coupled receptor-like"/>
    <property type="match status" value="1"/>
</dbReference>
<dbReference type="CDD" id="cd15390">
    <property type="entry name" value="7tmA_TACR"/>
    <property type="match status" value="1"/>
</dbReference>
<feature type="transmembrane region" description="Helical" evidence="11">
    <location>
        <begin position="200"/>
        <end position="220"/>
    </location>
</feature>
<evidence type="ECO:0000256" key="1">
    <source>
        <dbReference type="ARBA" id="ARBA00004651"/>
    </source>
</evidence>
<evidence type="ECO:0000256" key="10">
    <source>
        <dbReference type="RuleBase" id="RU000688"/>
    </source>
</evidence>
<name>A0A162CQ51_9CRUS</name>
<feature type="domain" description="G-protein coupled receptors family 1 profile" evidence="12">
    <location>
        <begin position="179"/>
        <end position="442"/>
    </location>
</feature>
<gene>
    <name evidence="13" type="ORF">APZ42_018931</name>
</gene>
<feature type="transmembrane region" description="Helical" evidence="11">
    <location>
        <begin position="165"/>
        <end position="188"/>
    </location>
</feature>
<dbReference type="Proteomes" id="UP000076858">
    <property type="component" value="Unassembled WGS sequence"/>
</dbReference>
<feature type="transmembrane region" description="Helical" evidence="11">
    <location>
        <begin position="240"/>
        <end position="258"/>
    </location>
</feature>
<dbReference type="InterPro" id="IPR000276">
    <property type="entry name" value="GPCR_Rhodpsn"/>
</dbReference>
<evidence type="ECO:0000256" key="7">
    <source>
        <dbReference type="ARBA" id="ARBA00023136"/>
    </source>
</evidence>
<sequence>MTITFCITRDIFTGESTKMIDNDDEDAHPREESVDSNQRWRTTDILLGRLFSLYVRNTTDIVSYVLNQHYTNKEENQQLDVIGSVGPEEYAYYADGSYSFSTAVNILPEGGWPGDAEEDFFMADVAGFNGSFSSANFSHPGNTTLHRDDNFSSSYMMPWPQRTSWIAVFTLLVVVATVGNSLVVWIVLAHKRMKTVTNYFLVNLSLADLTMTLFNCIFNFTFMLNNHWPFGGFYCTVNNFVANVTVAASVFTLVAISFDRYIAIVYPLRPRMSKSTARIAISLIWLASCILAVPCLLYSHTLSHSYRGGEVRIVCIIVWPDGVPSVSQQDFIYNIVFTVSTYLIPVIVMGACYSRMGYVLWRGKSIGEQNQRQAESIQSKHKVVRMFTVIVTLFVVCWLPYHGYFVYQFIDDQVISYKYTQHIFLSFYWLAMSNTMINPLVYYYMNTRFREHFRSALCCRGRPSALNSMASTAGSAIIITRAGQRPTPILRNDRADFVTGPRQPRQVLNQRQFITSAVLRQNGMDAIPSSEGSYSAAESTHLIQRQDNLEGEPIKSCETLEKSSLLLDSPQQQRILVSSDTSISNGTAAWISSQGHLVTVWTSSSTTPLSTAARDDGNQHSMNLINARMHIRRNPSTDTCAEANKIHQTIAETKT</sequence>
<keyword evidence="9 10" id="KW-0807">Transducer</keyword>
<dbReference type="STRING" id="35525.A0A162CQ51"/>
<dbReference type="EMBL" id="LRGB01000868">
    <property type="protein sequence ID" value="KZS15706.1"/>
    <property type="molecule type" value="Genomic_DNA"/>
</dbReference>
<comment type="similarity">
    <text evidence="2 10">Belongs to the G-protein coupled receptor 1 family.</text>
</comment>
<keyword evidence="7 11" id="KW-0472">Membrane</keyword>
<dbReference type="PRINTS" id="PR00237">
    <property type="entry name" value="GPCRRHODOPSN"/>
</dbReference>
<dbReference type="OrthoDB" id="5981855at2759"/>
<evidence type="ECO:0000256" key="2">
    <source>
        <dbReference type="ARBA" id="ARBA00010663"/>
    </source>
</evidence>
<accession>A0A162CQ51</accession>
<protein>
    <submittedName>
        <fullName evidence="13">Neuropeptides capa receptor</fullName>
    </submittedName>
</protein>
<dbReference type="Gene3D" id="1.20.1070.10">
    <property type="entry name" value="Rhodopsin 7-helix transmembrane proteins"/>
    <property type="match status" value="1"/>
</dbReference>
<dbReference type="GO" id="GO:0005886">
    <property type="term" value="C:plasma membrane"/>
    <property type="evidence" value="ECO:0007669"/>
    <property type="project" value="UniProtKB-SubCell"/>
</dbReference>
<dbReference type="GO" id="GO:0004983">
    <property type="term" value="F:neuropeptide Y receptor activity"/>
    <property type="evidence" value="ECO:0007669"/>
    <property type="project" value="InterPro"/>
</dbReference>
<keyword evidence="3" id="KW-1003">Cell membrane</keyword>
<evidence type="ECO:0000256" key="5">
    <source>
        <dbReference type="ARBA" id="ARBA00022989"/>
    </source>
</evidence>
<dbReference type="InterPro" id="IPR000611">
    <property type="entry name" value="NPY_rcpt"/>
</dbReference>
<evidence type="ECO:0000259" key="12">
    <source>
        <dbReference type="PROSITE" id="PS50262"/>
    </source>
</evidence>
<dbReference type="PANTHER" id="PTHR46925:SF2">
    <property type="entry name" value="G-PROTEIN COUPLED RECEPTOR TKR-1-RELATED"/>
    <property type="match status" value="1"/>
</dbReference>
<evidence type="ECO:0000256" key="3">
    <source>
        <dbReference type="ARBA" id="ARBA00022475"/>
    </source>
</evidence>
<keyword evidence="4 10" id="KW-0812">Transmembrane</keyword>
<evidence type="ECO:0000256" key="11">
    <source>
        <dbReference type="SAM" id="Phobius"/>
    </source>
</evidence>
<dbReference type="SMART" id="SM01381">
    <property type="entry name" value="7TM_GPCR_Srsx"/>
    <property type="match status" value="1"/>
</dbReference>
<dbReference type="GO" id="GO:0004995">
    <property type="term" value="F:tachykinin receptor activity"/>
    <property type="evidence" value="ECO:0007669"/>
    <property type="project" value="InterPro"/>
</dbReference>
<reference evidence="13 14" key="1">
    <citation type="submission" date="2016-03" db="EMBL/GenBank/DDBJ databases">
        <title>EvidentialGene: Evidence-directed Construction of Genes on Genomes.</title>
        <authorList>
            <person name="Gilbert D.G."/>
            <person name="Choi J.-H."/>
            <person name="Mockaitis K."/>
            <person name="Colbourne J."/>
            <person name="Pfrender M."/>
        </authorList>
    </citation>
    <scope>NUCLEOTIDE SEQUENCE [LARGE SCALE GENOMIC DNA]</scope>
    <source>
        <strain evidence="13 14">Xinb3</strain>
        <tissue evidence="13">Complete organism</tissue>
    </source>
</reference>
<feature type="transmembrane region" description="Helical" evidence="11">
    <location>
        <begin position="331"/>
        <end position="354"/>
    </location>
</feature>
<dbReference type="PROSITE" id="PS50262">
    <property type="entry name" value="G_PROTEIN_RECEP_F1_2"/>
    <property type="match status" value="1"/>
</dbReference>
<dbReference type="Pfam" id="PF00001">
    <property type="entry name" value="7tm_1"/>
    <property type="match status" value="1"/>
</dbReference>
<feature type="transmembrane region" description="Helical" evidence="11">
    <location>
        <begin position="386"/>
        <end position="407"/>
    </location>
</feature>
<keyword evidence="8 10" id="KW-0675">Receptor</keyword>
<dbReference type="PANTHER" id="PTHR46925">
    <property type="entry name" value="G-PROTEIN COUPLED RECEPTOR TKR-1-RELATED"/>
    <property type="match status" value="1"/>
</dbReference>
<evidence type="ECO:0000313" key="14">
    <source>
        <dbReference type="Proteomes" id="UP000076858"/>
    </source>
</evidence>
<keyword evidence="13" id="KW-0527">Neuropeptide</keyword>
<evidence type="ECO:0000256" key="8">
    <source>
        <dbReference type="ARBA" id="ARBA00023170"/>
    </source>
</evidence>
<keyword evidence="6 10" id="KW-0297">G-protein coupled receptor</keyword>